<dbReference type="AlphaFoldDB" id="A0A0E9W269"/>
<dbReference type="EMBL" id="GBXM01024093">
    <property type="protein sequence ID" value="JAH84484.1"/>
    <property type="molecule type" value="Transcribed_RNA"/>
</dbReference>
<organism evidence="1">
    <name type="scientific">Anguilla anguilla</name>
    <name type="common">European freshwater eel</name>
    <name type="synonym">Muraena anguilla</name>
    <dbReference type="NCBI Taxonomy" id="7936"/>
    <lineage>
        <taxon>Eukaryota</taxon>
        <taxon>Metazoa</taxon>
        <taxon>Chordata</taxon>
        <taxon>Craniata</taxon>
        <taxon>Vertebrata</taxon>
        <taxon>Euteleostomi</taxon>
        <taxon>Actinopterygii</taxon>
        <taxon>Neopterygii</taxon>
        <taxon>Teleostei</taxon>
        <taxon>Anguilliformes</taxon>
        <taxon>Anguillidae</taxon>
        <taxon>Anguilla</taxon>
    </lineage>
</organism>
<accession>A0A0E9W269</accession>
<reference evidence="1" key="1">
    <citation type="submission" date="2014-11" db="EMBL/GenBank/DDBJ databases">
        <authorList>
            <person name="Amaro Gonzalez C."/>
        </authorList>
    </citation>
    <scope>NUCLEOTIDE SEQUENCE</scope>
</reference>
<protein>
    <submittedName>
        <fullName evidence="1">Uncharacterized protein</fullName>
    </submittedName>
</protein>
<name>A0A0E9W269_ANGAN</name>
<reference evidence="1" key="2">
    <citation type="journal article" date="2015" name="Fish Shellfish Immunol.">
        <title>Early steps in the European eel (Anguilla anguilla)-Vibrio vulnificus interaction in the gills: Role of the RtxA13 toxin.</title>
        <authorList>
            <person name="Callol A."/>
            <person name="Pajuelo D."/>
            <person name="Ebbesson L."/>
            <person name="Teles M."/>
            <person name="MacKenzie S."/>
            <person name="Amaro C."/>
        </authorList>
    </citation>
    <scope>NUCLEOTIDE SEQUENCE</scope>
</reference>
<sequence>MAAVSCMIQKKFLKKTFQHTILDCFQKKKVLPILHRNEKEKGE</sequence>
<proteinExistence type="predicted"/>
<evidence type="ECO:0000313" key="1">
    <source>
        <dbReference type="EMBL" id="JAH84484.1"/>
    </source>
</evidence>